<dbReference type="EMBL" id="JAIWYP010000013">
    <property type="protein sequence ID" value="KAH3720724.1"/>
    <property type="molecule type" value="Genomic_DNA"/>
</dbReference>
<organism evidence="1 2">
    <name type="scientific">Dreissena polymorpha</name>
    <name type="common">Zebra mussel</name>
    <name type="synonym">Mytilus polymorpha</name>
    <dbReference type="NCBI Taxonomy" id="45954"/>
    <lineage>
        <taxon>Eukaryota</taxon>
        <taxon>Metazoa</taxon>
        <taxon>Spiralia</taxon>
        <taxon>Lophotrochozoa</taxon>
        <taxon>Mollusca</taxon>
        <taxon>Bivalvia</taxon>
        <taxon>Autobranchia</taxon>
        <taxon>Heteroconchia</taxon>
        <taxon>Euheterodonta</taxon>
        <taxon>Imparidentia</taxon>
        <taxon>Neoheterodontei</taxon>
        <taxon>Myida</taxon>
        <taxon>Dreissenoidea</taxon>
        <taxon>Dreissenidae</taxon>
        <taxon>Dreissena</taxon>
    </lineage>
</organism>
<comment type="caution">
    <text evidence="1">The sequence shown here is derived from an EMBL/GenBank/DDBJ whole genome shotgun (WGS) entry which is preliminary data.</text>
</comment>
<accession>A0A9D4HKC1</accession>
<dbReference type="Proteomes" id="UP000828390">
    <property type="component" value="Unassembled WGS sequence"/>
</dbReference>
<name>A0A9D4HKC1_DREPO</name>
<protein>
    <submittedName>
        <fullName evidence="1">Uncharacterized protein</fullName>
    </submittedName>
</protein>
<gene>
    <name evidence="1" type="ORF">DPMN_063628</name>
</gene>
<sequence>MGVACRTHEGAATYMKFQSCRWKLFDFRAKCEGFSTTRTADGGQRTLEGRHNELAMTIPRVFSKNS</sequence>
<evidence type="ECO:0000313" key="2">
    <source>
        <dbReference type="Proteomes" id="UP000828390"/>
    </source>
</evidence>
<dbReference type="AlphaFoldDB" id="A0A9D4HKC1"/>
<reference evidence="1" key="1">
    <citation type="journal article" date="2019" name="bioRxiv">
        <title>The Genome of the Zebra Mussel, Dreissena polymorpha: A Resource for Invasive Species Research.</title>
        <authorList>
            <person name="McCartney M.A."/>
            <person name="Auch B."/>
            <person name="Kono T."/>
            <person name="Mallez S."/>
            <person name="Zhang Y."/>
            <person name="Obille A."/>
            <person name="Becker A."/>
            <person name="Abrahante J.E."/>
            <person name="Garbe J."/>
            <person name="Badalamenti J.P."/>
            <person name="Herman A."/>
            <person name="Mangelson H."/>
            <person name="Liachko I."/>
            <person name="Sullivan S."/>
            <person name="Sone E.D."/>
            <person name="Koren S."/>
            <person name="Silverstein K.A.T."/>
            <person name="Beckman K.B."/>
            <person name="Gohl D.M."/>
        </authorList>
    </citation>
    <scope>NUCLEOTIDE SEQUENCE</scope>
    <source>
        <strain evidence="1">Duluth1</strain>
        <tissue evidence="1">Whole animal</tissue>
    </source>
</reference>
<keyword evidence="2" id="KW-1185">Reference proteome</keyword>
<evidence type="ECO:0000313" key="1">
    <source>
        <dbReference type="EMBL" id="KAH3720724.1"/>
    </source>
</evidence>
<proteinExistence type="predicted"/>
<reference evidence="1" key="2">
    <citation type="submission" date="2020-11" db="EMBL/GenBank/DDBJ databases">
        <authorList>
            <person name="McCartney M.A."/>
            <person name="Auch B."/>
            <person name="Kono T."/>
            <person name="Mallez S."/>
            <person name="Becker A."/>
            <person name="Gohl D.M."/>
            <person name="Silverstein K.A.T."/>
            <person name="Koren S."/>
            <person name="Bechman K.B."/>
            <person name="Herman A."/>
            <person name="Abrahante J.E."/>
            <person name="Garbe J."/>
        </authorList>
    </citation>
    <scope>NUCLEOTIDE SEQUENCE</scope>
    <source>
        <strain evidence="1">Duluth1</strain>
        <tissue evidence="1">Whole animal</tissue>
    </source>
</reference>